<keyword evidence="2" id="KW-1185">Reference proteome</keyword>
<name>A0A0J1EFC2_RHOIS</name>
<evidence type="ECO:0000313" key="2">
    <source>
        <dbReference type="Proteomes" id="UP000036367"/>
    </source>
</evidence>
<sequence length="73" mass="8413">MLLRVEFTRLSRMARTEAHRESEQRKRKSFHGVCPGGIGSQCCGRMGKVWGDLANNLPMDHDVWLSHFVTNNR</sequence>
<gene>
    <name evidence="1" type="ORF">RISK_003795</name>
</gene>
<dbReference type="Proteomes" id="UP000036367">
    <property type="component" value="Unassembled WGS sequence"/>
</dbReference>
<dbReference type="AlphaFoldDB" id="A0A0J1EFC2"/>
<dbReference type="EMBL" id="LECT01000029">
    <property type="protein sequence ID" value="KLU04209.1"/>
    <property type="molecule type" value="Genomic_DNA"/>
</dbReference>
<protein>
    <submittedName>
        <fullName evidence="1">Uncharacterized protein</fullName>
    </submittedName>
</protein>
<evidence type="ECO:0000313" key="1">
    <source>
        <dbReference type="EMBL" id="KLU04209.1"/>
    </source>
</evidence>
<accession>A0A0J1EFC2</accession>
<reference evidence="1" key="1">
    <citation type="submission" date="2015-05" db="EMBL/GenBank/DDBJ databases">
        <title>Permanent draft genome of Rhodopirellula islandicus K833.</title>
        <authorList>
            <person name="Kizina J."/>
            <person name="Richter M."/>
            <person name="Glockner F.O."/>
            <person name="Harder J."/>
        </authorList>
    </citation>
    <scope>NUCLEOTIDE SEQUENCE [LARGE SCALE GENOMIC DNA]</scope>
    <source>
        <strain evidence="1">K833</strain>
    </source>
</reference>
<organism evidence="1 2">
    <name type="scientific">Rhodopirellula islandica</name>
    <dbReference type="NCBI Taxonomy" id="595434"/>
    <lineage>
        <taxon>Bacteria</taxon>
        <taxon>Pseudomonadati</taxon>
        <taxon>Planctomycetota</taxon>
        <taxon>Planctomycetia</taxon>
        <taxon>Pirellulales</taxon>
        <taxon>Pirellulaceae</taxon>
        <taxon>Rhodopirellula</taxon>
    </lineage>
</organism>
<comment type="caution">
    <text evidence="1">The sequence shown here is derived from an EMBL/GenBank/DDBJ whole genome shotgun (WGS) entry which is preliminary data.</text>
</comment>
<proteinExistence type="predicted"/>
<dbReference type="STRING" id="595434.RISK_003795"/>